<sequence length="112" mass="12463">MASRPSNIKISDLPVEVVLQLMKDYGKTKSRTLRTSRTYLRSIGMNISSTGKILYPDDIEVVRDIVPSVREIIGPVKLAKAFKSKKRILATKAFRASSGTASKRVGLSRRIK</sequence>
<dbReference type="RefSeq" id="WP_147438693.1">
    <property type="nucleotide sequence ID" value="NZ_JBCLPP010000038.1"/>
</dbReference>
<reference evidence="1 2" key="1">
    <citation type="submission" date="2024-03" db="EMBL/GenBank/DDBJ databases">
        <title>Mouse gut bacterial collection (mGBC) of GemPharmatech.</title>
        <authorList>
            <person name="He Y."/>
            <person name="Dong L."/>
            <person name="Wu D."/>
            <person name="Gao X."/>
            <person name="Lin Z."/>
        </authorList>
    </citation>
    <scope>NUCLEOTIDE SEQUENCE [LARGE SCALE GENOMIC DNA]</scope>
    <source>
        <strain evidence="1 2">54-13</strain>
    </source>
</reference>
<organism evidence="1 2">
    <name type="scientific">Heminiphilus faecis</name>
    <dbReference type="NCBI Taxonomy" id="2601703"/>
    <lineage>
        <taxon>Bacteria</taxon>
        <taxon>Pseudomonadati</taxon>
        <taxon>Bacteroidota</taxon>
        <taxon>Bacteroidia</taxon>
        <taxon>Bacteroidales</taxon>
        <taxon>Muribaculaceae</taxon>
        <taxon>Heminiphilus</taxon>
    </lineage>
</organism>
<protein>
    <submittedName>
        <fullName evidence="1">Uncharacterized protein</fullName>
    </submittedName>
</protein>
<dbReference type="EMBL" id="JBCLPP010000038">
    <property type="protein sequence ID" value="MEY8246241.1"/>
    <property type="molecule type" value="Genomic_DNA"/>
</dbReference>
<comment type="caution">
    <text evidence="1">The sequence shown here is derived from an EMBL/GenBank/DDBJ whole genome shotgun (WGS) entry which is preliminary data.</text>
</comment>
<accession>A0ABV4CZI6</accession>
<evidence type="ECO:0000313" key="2">
    <source>
        <dbReference type="Proteomes" id="UP001565200"/>
    </source>
</evidence>
<name>A0ABV4CZI6_9BACT</name>
<keyword evidence="2" id="KW-1185">Reference proteome</keyword>
<gene>
    <name evidence="1" type="ORF">AAK873_11540</name>
</gene>
<dbReference type="Proteomes" id="UP001565200">
    <property type="component" value="Unassembled WGS sequence"/>
</dbReference>
<evidence type="ECO:0000313" key="1">
    <source>
        <dbReference type="EMBL" id="MEY8246241.1"/>
    </source>
</evidence>
<proteinExistence type="predicted"/>